<dbReference type="Proteomes" id="UP000762676">
    <property type="component" value="Unassembled WGS sequence"/>
</dbReference>
<evidence type="ECO:0000313" key="1">
    <source>
        <dbReference type="EMBL" id="GFS11014.1"/>
    </source>
</evidence>
<organism evidence="1 2">
    <name type="scientific">Elysia marginata</name>
    <dbReference type="NCBI Taxonomy" id="1093978"/>
    <lineage>
        <taxon>Eukaryota</taxon>
        <taxon>Metazoa</taxon>
        <taxon>Spiralia</taxon>
        <taxon>Lophotrochozoa</taxon>
        <taxon>Mollusca</taxon>
        <taxon>Gastropoda</taxon>
        <taxon>Heterobranchia</taxon>
        <taxon>Euthyneura</taxon>
        <taxon>Panpulmonata</taxon>
        <taxon>Sacoglossa</taxon>
        <taxon>Placobranchoidea</taxon>
        <taxon>Plakobranchidae</taxon>
        <taxon>Elysia</taxon>
    </lineage>
</organism>
<evidence type="ECO:0000313" key="2">
    <source>
        <dbReference type="Proteomes" id="UP000762676"/>
    </source>
</evidence>
<dbReference type="EMBL" id="BMAT01013356">
    <property type="protein sequence ID" value="GFS11014.1"/>
    <property type="molecule type" value="Genomic_DNA"/>
</dbReference>
<proteinExistence type="predicted"/>
<reference evidence="1 2" key="1">
    <citation type="journal article" date="2021" name="Elife">
        <title>Chloroplast acquisition without the gene transfer in kleptoplastic sea slugs, Plakobranchus ocellatus.</title>
        <authorList>
            <person name="Maeda T."/>
            <person name="Takahashi S."/>
            <person name="Yoshida T."/>
            <person name="Shimamura S."/>
            <person name="Takaki Y."/>
            <person name="Nagai Y."/>
            <person name="Toyoda A."/>
            <person name="Suzuki Y."/>
            <person name="Arimoto A."/>
            <person name="Ishii H."/>
            <person name="Satoh N."/>
            <person name="Nishiyama T."/>
            <person name="Hasebe M."/>
            <person name="Maruyama T."/>
            <person name="Minagawa J."/>
            <person name="Obokata J."/>
            <person name="Shigenobu S."/>
        </authorList>
    </citation>
    <scope>NUCLEOTIDE SEQUENCE [LARGE SCALE GENOMIC DNA]</scope>
</reference>
<sequence length="110" mass="12286">MEYSLGPIPWVLQLANPDGMPIKTNKAVLMHKLEEKSALYTSAKEPHHIHVIDSNALYHGLADLPMTLGELAKKIFNSLPKVAKVDFLTDNYKDDSIKSFERAPRGQSQA</sequence>
<gene>
    <name evidence="1" type="ORF">ElyMa_006661200</name>
</gene>
<keyword evidence="2" id="KW-1185">Reference proteome</keyword>
<accession>A0AAV4IKZ8</accession>
<name>A0AAV4IKZ8_9GAST</name>
<comment type="caution">
    <text evidence="1">The sequence shown here is derived from an EMBL/GenBank/DDBJ whole genome shotgun (WGS) entry which is preliminary data.</text>
</comment>
<dbReference type="AlphaFoldDB" id="A0AAV4IKZ8"/>
<protein>
    <submittedName>
        <fullName evidence="1">Uncharacterized protein</fullName>
    </submittedName>
</protein>